<name>A0A2G1WBC3_9BACT</name>
<evidence type="ECO:0000313" key="3">
    <source>
        <dbReference type="Proteomes" id="UP000225740"/>
    </source>
</evidence>
<keyword evidence="3" id="KW-1185">Reference proteome</keyword>
<evidence type="ECO:0000259" key="1">
    <source>
        <dbReference type="Pfam" id="PF13280"/>
    </source>
</evidence>
<dbReference type="Pfam" id="PF13280">
    <property type="entry name" value="WYL"/>
    <property type="match status" value="1"/>
</dbReference>
<reference evidence="2 3" key="1">
    <citation type="submission" date="2017-06" db="EMBL/GenBank/DDBJ databases">
        <title>Description of Rhodopirellula bahusiensis sp. nov.</title>
        <authorList>
            <person name="Kizina J."/>
            <person name="Harder J."/>
        </authorList>
    </citation>
    <scope>NUCLEOTIDE SEQUENCE [LARGE SCALE GENOMIC DNA]</scope>
    <source>
        <strain evidence="2 3">SWK21</strain>
    </source>
</reference>
<organism evidence="2 3">
    <name type="scientific">Rhodopirellula bahusiensis</name>
    <dbReference type="NCBI Taxonomy" id="2014065"/>
    <lineage>
        <taxon>Bacteria</taxon>
        <taxon>Pseudomonadati</taxon>
        <taxon>Planctomycetota</taxon>
        <taxon>Planctomycetia</taxon>
        <taxon>Pirellulales</taxon>
        <taxon>Pirellulaceae</taxon>
        <taxon>Rhodopirellula</taxon>
    </lineage>
</organism>
<dbReference type="OrthoDB" id="279794at2"/>
<accession>A0A2G1WBC3</accession>
<proteinExistence type="predicted"/>
<gene>
    <name evidence="2" type="ORF">CEE69_02745</name>
</gene>
<dbReference type="AlphaFoldDB" id="A0A2G1WBC3"/>
<comment type="caution">
    <text evidence="2">The sequence shown here is derived from an EMBL/GenBank/DDBJ whole genome shotgun (WGS) entry which is preliminary data.</text>
</comment>
<evidence type="ECO:0000313" key="2">
    <source>
        <dbReference type="EMBL" id="PHQ36342.1"/>
    </source>
</evidence>
<feature type="domain" description="WYL" evidence="1">
    <location>
        <begin position="85"/>
        <end position="137"/>
    </location>
</feature>
<dbReference type="InterPro" id="IPR026881">
    <property type="entry name" value="WYL_dom"/>
</dbReference>
<sequence length="155" mass="17208">MTKRVTAVAIISTSKFDSPPPRSFGPFSMSVATLSPAAFNASEQATTAFAPSGETFARSHDQVCKRANAKWSPARVLRTAMADSDRFVVQLDYVDSKGKRTRRTVSPIRFAASDRFLGLCLCREQPRQFHLSRCSNFQLLDADDVIMPVEMVELD</sequence>
<protein>
    <submittedName>
        <fullName evidence="2">Transcriptional regulator</fullName>
    </submittedName>
</protein>
<dbReference type="Proteomes" id="UP000225740">
    <property type="component" value="Unassembled WGS sequence"/>
</dbReference>
<dbReference type="EMBL" id="NIZW01000002">
    <property type="protein sequence ID" value="PHQ36342.1"/>
    <property type="molecule type" value="Genomic_DNA"/>
</dbReference>